<evidence type="ECO:0000259" key="4">
    <source>
        <dbReference type="SMART" id="SM00543"/>
    </source>
</evidence>
<dbReference type="GO" id="GO:0048471">
    <property type="term" value="C:perinuclear region of cytoplasm"/>
    <property type="evidence" value="ECO:0007669"/>
    <property type="project" value="UniProtKB-SubCell"/>
</dbReference>
<dbReference type="Gene3D" id="4.10.80.160">
    <property type="match status" value="1"/>
</dbReference>
<feature type="compositionally biased region" description="Basic and acidic residues" evidence="3">
    <location>
        <begin position="1"/>
        <end position="143"/>
    </location>
</feature>
<proteinExistence type="predicted"/>
<feature type="domain" description="MIF4G" evidence="4">
    <location>
        <begin position="174"/>
        <end position="370"/>
    </location>
</feature>
<evidence type="ECO:0000313" key="6">
    <source>
        <dbReference type="Proteomes" id="UP000694546"/>
    </source>
</evidence>
<dbReference type="InterPro" id="IPR007193">
    <property type="entry name" value="Upf2/Nmd2_C"/>
</dbReference>
<feature type="domain" description="MIF4G" evidence="4">
    <location>
        <begin position="570"/>
        <end position="759"/>
    </location>
</feature>
<dbReference type="OMA" id="DFQHHQI"/>
<dbReference type="GeneTree" id="ENSGT00530000064318"/>
<evidence type="ECO:0000256" key="2">
    <source>
        <dbReference type="ARBA" id="ARBA00022490"/>
    </source>
</evidence>
<evidence type="ECO:0000313" key="5">
    <source>
        <dbReference type="Ensembl" id="ENSGMOP00000023686.1"/>
    </source>
</evidence>
<dbReference type="GO" id="GO:0035145">
    <property type="term" value="C:exon-exon junction complex"/>
    <property type="evidence" value="ECO:0007669"/>
    <property type="project" value="TreeGrafter"/>
</dbReference>
<dbReference type="InterPro" id="IPR003890">
    <property type="entry name" value="MIF4G-like_typ-3"/>
</dbReference>
<feature type="region of interest" description="Disordered" evidence="3">
    <location>
        <begin position="1"/>
        <end position="163"/>
    </location>
</feature>
<keyword evidence="2" id="KW-0963">Cytoplasm</keyword>
<dbReference type="GO" id="GO:0005829">
    <property type="term" value="C:cytosol"/>
    <property type="evidence" value="ECO:0007669"/>
    <property type="project" value="UniProtKB-ARBA"/>
</dbReference>
<dbReference type="Gene3D" id="6.10.250.770">
    <property type="match status" value="1"/>
</dbReference>
<sequence length="1271" mass="146941">MPAERKRSINMDEKEVSSFSSKEREKERERDGERRLPRDKAKDDKMSGGKKDGGAKAAAAEEKRKRLEEEKRKREEKDRKKKEEEKQKAEEEQRKKEEEEKRLQEEQEKKLQEEEEKRQREEEAAQLKEKEESHQLHQEAWERHHSRKELRSKNQNIQEGRPEEAFFSRLDSSLKKNTAFVKKLRTLTEQQRDSLSTDFGALNLSKYIGEAVASVVEAKLKISDVGCSVHLCSLFHQRYAEFAPLLLQAWKRHFEARKEEKAPNVSKLRTDLRFIAELTVVGLFTDREGLSLIYEQLKSIISVDREMHTHVSVVISFCKHCGDDIAGLVPRKVKLAADKFALAFPPSEIISVEKQTPFQNLLREYFTSLTKHLKKDHRELQNIERQNRRILHSKGELSEDRHKQHEEFATSYQKLLANTQSLADLLDENMPELPQDKTVQEEHGPGIDIFMPGKPGEYDLEGGIWEDEDARNFYENMVDLKAFVPAILFKDNEKSGQAKEREEAKGKEVSRREPGRLELELEALDIAEDPLELEGPEETENEELAKKLLDEQEQEDEEASTGSHLKLIVDAFIQQLPNCVNRDLIDKAAMDFCMNMNTKSNRRKLVRALFTVPRQRLDLLPFYSRLVATLHPCMSDVAEDLCSMLKGDFRFHIRKKDQINIETKNKTVRFIGELAKFKMFSKTDSLHCLKMLLSDFSHHHIEMACTLLETCGRFLFRSPESHLRTSVLLEQMMRKKQAQHLDARYITMVENAYYYCNPPPMEKTVRKRRPPLQEYIRKLLYKDLSKVTTEKVLRQMRKLPWQDVEVKSYLICCMVNIWNVKYNSVHCVANLLAGLVAYQEDVGVHVVDGVLEDIRLGMEVNQPKFNQRRISSAKFLGELYNYRMVESAVIFRTLFSFISFGVNPDGGPGPLDPPEHLFRIRLVCTLLDACGQYFDRGSSKRKLDCFLIYFQRYIWWKKSLDVWTKDHPFPIDMDYMISDMLELLRPKMRLCSSLEEASRQVSDLEHEVLVKLGLAIEKDGRCPSSLSESEALDEEDEDGDEEEEGGAETEEQSGNESEINEHEEEVGPDLELCVFLCVCFINVLTPHPPPPPQDVTIRGGGLKHVACAEDEDFIQALDKMMLENLQQRSGEVVKVHQLDVAIPLQLKSQLKKGGPGGPGEGDGGDISDSMQFVMLTRKGNKQQYKILNVPLSSHLAANHFNQQQAEQEERMRMKKLTLDINERQEQEDYQEMLQSLAQRPAPANTNRERRPRYQHPKGAPNADLIFKTGGR</sequence>
<reference evidence="5" key="1">
    <citation type="submission" date="2025-08" db="UniProtKB">
        <authorList>
            <consortium name="Ensembl"/>
        </authorList>
    </citation>
    <scope>IDENTIFICATION</scope>
</reference>
<dbReference type="InterPro" id="IPR016024">
    <property type="entry name" value="ARM-type_fold"/>
</dbReference>
<dbReference type="SMART" id="SM00543">
    <property type="entry name" value="MIF4G"/>
    <property type="match status" value="3"/>
</dbReference>
<dbReference type="PANTHER" id="PTHR12839:SF7">
    <property type="entry name" value="REGULATOR OF NONSENSE TRANSCRIPTS 2"/>
    <property type="match status" value="1"/>
</dbReference>
<name>A0A8C4ZWM9_GADMO</name>
<reference evidence="5" key="2">
    <citation type="submission" date="2025-09" db="UniProtKB">
        <authorList>
            <consortium name="Ensembl"/>
        </authorList>
    </citation>
    <scope>IDENTIFICATION</scope>
</reference>
<dbReference type="AlphaFoldDB" id="A0A8C4ZWM9"/>
<feature type="region of interest" description="Disordered" evidence="3">
    <location>
        <begin position="1234"/>
        <end position="1271"/>
    </location>
</feature>
<accession>A0A8C4ZWM9</accession>
<feature type="domain" description="MIF4G" evidence="4">
    <location>
        <begin position="774"/>
        <end position="987"/>
    </location>
</feature>
<protein>
    <recommendedName>
        <fullName evidence="4">MIF4G domain-containing protein</fullName>
    </recommendedName>
</protein>
<evidence type="ECO:0000256" key="1">
    <source>
        <dbReference type="ARBA" id="ARBA00004496"/>
    </source>
</evidence>
<feature type="compositionally biased region" description="Acidic residues" evidence="3">
    <location>
        <begin position="1030"/>
        <end position="1053"/>
    </location>
</feature>
<dbReference type="SUPFAM" id="SSF48371">
    <property type="entry name" value="ARM repeat"/>
    <property type="match status" value="3"/>
</dbReference>
<dbReference type="PANTHER" id="PTHR12839">
    <property type="entry name" value="NONSENSE-MEDIATED MRNA DECAY PROTEIN 2 UP-FRAMESHIFT SUPPRESSOR 2"/>
    <property type="match status" value="1"/>
</dbReference>
<dbReference type="Gene3D" id="1.25.40.180">
    <property type="match status" value="3"/>
</dbReference>
<evidence type="ECO:0000256" key="3">
    <source>
        <dbReference type="SAM" id="MobiDB-lite"/>
    </source>
</evidence>
<feature type="region of interest" description="Disordered" evidence="3">
    <location>
        <begin position="494"/>
        <end position="514"/>
    </location>
</feature>
<feature type="region of interest" description="Disordered" evidence="3">
    <location>
        <begin position="1021"/>
        <end position="1064"/>
    </location>
</feature>
<organism evidence="5 6">
    <name type="scientific">Gadus morhua</name>
    <name type="common">Atlantic cod</name>
    <dbReference type="NCBI Taxonomy" id="8049"/>
    <lineage>
        <taxon>Eukaryota</taxon>
        <taxon>Metazoa</taxon>
        <taxon>Chordata</taxon>
        <taxon>Craniata</taxon>
        <taxon>Vertebrata</taxon>
        <taxon>Euteleostomi</taxon>
        <taxon>Actinopterygii</taxon>
        <taxon>Neopterygii</taxon>
        <taxon>Teleostei</taxon>
        <taxon>Neoteleostei</taxon>
        <taxon>Acanthomorphata</taxon>
        <taxon>Zeiogadaria</taxon>
        <taxon>Gadariae</taxon>
        <taxon>Gadiformes</taxon>
        <taxon>Gadoidei</taxon>
        <taxon>Gadidae</taxon>
        <taxon>Gadus</taxon>
    </lineage>
</organism>
<comment type="subcellular location">
    <subcellularLocation>
        <location evidence="1">Cytoplasm</location>
    </subcellularLocation>
</comment>
<dbReference type="GO" id="GO:0000184">
    <property type="term" value="P:nuclear-transcribed mRNA catabolic process, nonsense-mediated decay"/>
    <property type="evidence" value="ECO:0007669"/>
    <property type="project" value="UniProtKB-KW"/>
</dbReference>
<dbReference type="Proteomes" id="UP000694546">
    <property type="component" value="Chromosome 19"/>
</dbReference>
<dbReference type="InterPro" id="IPR039762">
    <property type="entry name" value="Nmd2/UPF2"/>
</dbReference>
<dbReference type="Ensembl" id="ENSGMOT00000043147.1">
    <property type="protein sequence ID" value="ENSGMOP00000023686.1"/>
    <property type="gene ID" value="ENSGMOG00000005557.2"/>
</dbReference>
<keyword evidence="6" id="KW-1185">Reference proteome</keyword>
<dbReference type="Pfam" id="PF02854">
    <property type="entry name" value="MIF4G"/>
    <property type="match status" value="3"/>
</dbReference>
<dbReference type="GO" id="GO:0003723">
    <property type="term" value="F:RNA binding"/>
    <property type="evidence" value="ECO:0007669"/>
    <property type="project" value="UniProtKB-KW"/>
</dbReference>
<dbReference type="Pfam" id="PF04050">
    <property type="entry name" value="Upf2"/>
    <property type="match status" value="1"/>
</dbReference>